<reference evidence="1 2" key="1">
    <citation type="journal article" date="2012" name="Genome Biol.">
        <title>Sequencing three crocodilian genomes to illuminate the evolution of archosaurs and amniotes.</title>
        <authorList>
            <person name="St John J.A."/>
            <person name="Braun E.L."/>
            <person name="Isberg S.R."/>
            <person name="Miles L.G."/>
            <person name="Chong A.Y."/>
            <person name="Gongora J."/>
            <person name="Dalzell P."/>
            <person name="Moran C."/>
            <person name="Bed'hom B."/>
            <person name="Abzhanov A."/>
            <person name="Burgess S.C."/>
            <person name="Cooksey A.M."/>
            <person name="Castoe T.A."/>
            <person name="Crawford N.G."/>
            <person name="Densmore L.D."/>
            <person name="Drew J.C."/>
            <person name="Edwards S.V."/>
            <person name="Faircloth B.C."/>
            <person name="Fujita M.K."/>
            <person name="Greenwold M.J."/>
            <person name="Hoffmann F.G."/>
            <person name="Howard J.M."/>
            <person name="Iguchi T."/>
            <person name="Janes D.E."/>
            <person name="Khan S.Y."/>
            <person name="Kohno S."/>
            <person name="de Koning A.J."/>
            <person name="Lance S.L."/>
            <person name="McCarthy F.M."/>
            <person name="McCormack J.E."/>
            <person name="Merchant M.E."/>
            <person name="Peterson D.G."/>
            <person name="Pollock D.D."/>
            <person name="Pourmand N."/>
            <person name="Raney B.J."/>
            <person name="Roessler K.A."/>
            <person name="Sanford J.R."/>
            <person name="Sawyer R.H."/>
            <person name="Schmidt C.J."/>
            <person name="Triplett E.W."/>
            <person name="Tuberville T.D."/>
            <person name="Venegas-Anaya M."/>
            <person name="Howard J.T."/>
            <person name="Jarvis E.D."/>
            <person name="Guillette L.J.Jr."/>
            <person name="Glenn T.C."/>
            <person name="Green R.E."/>
            <person name="Ray D.A."/>
        </authorList>
    </citation>
    <scope>NUCLEOTIDE SEQUENCE [LARGE SCALE GENOMIC DNA]</scope>
    <source>
        <strain evidence="1">KSC_2009_1</strain>
    </source>
</reference>
<organism evidence="1 2">
    <name type="scientific">Alligator mississippiensis</name>
    <name type="common">American alligator</name>
    <dbReference type="NCBI Taxonomy" id="8496"/>
    <lineage>
        <taxon>Eukaryota</taxon>
        <taxon>Metazoa</taxon>
        <taxon>Chordata</taxon>
        <taxon>Craniata</taxon>
        <taxon>Vertebrata</taxon>
        <taxon>Euteleostomi</taxon>
        <taxon>Archelosauria</taxon>
        <taxon>Archosauria</taxon>
        <taxon>Crocodylia</taxon>
        <taxon>Alligatoridae</taxon>
        <taxon>Alligatorinae</taxon>
        <taxon>Alligator</taxon>
    </lineage>
</organism>
<comment type="caution">
    <text evidence="1">The sequence shown here is derived from an EMBL/GenBank/DDBJ whole genome shotgun (WGS) entry which is preliminary data.</text>
</comment>
<proteinExistence type="predicted"/>
<dbReference type="AlphaFoldDB" id="A0A151NWF7"/>
<evidence type="ECO:0000313" key="1">
    <source>
        <dbReference type="EMBL" id="KYO41241.1"/>
    </source>
</evidence>
<dbReference type="Proteomes" id="UP000050525">
    <property type="component" value="Unassembled WGS sequence"/>
</dbReference>
<name>A0A151NWF7_ALLMI</name>
<accession>A0A151NWF7</accession>
<gene>
    <name evidence="1" type="ORF">Y1Q_0011078</name>
</gene>
<evidence type="ECO:0000313" key="2">
    <source>
        <dbReference type="Proteomes" id="UP000050525"/>
    </source>
</evidence>
<sequence length="66" mass="7452">MITEMDLLTELTTNILLRNNQESELLMTALSFSLITTIKESLDNKRVGPGRNHCKPPRTLIMISGH</sequence>
<keyword evidence="2" id="KW-1185">Reference proteome</keyword>
<dbReference type="EMBL" id="AKHW03001657">
    <property type="protein sequence ID" value="KYO41241.1"/>
    <property type="molecule type" value="Genomic_DNA"/>
</dbReference>
<protein>
    <submittedName>
        <fullName evidence="1">Uncharacterized protein</fullName>
    </submittedName>
</protein>